<evidence type="ECO:0000313" key="2">
    <source>
        <dbReference type="Proteomes" id="UP001071279"/>
    </source>
</evidence>
<comment type="caution">
    <text evidence="1">The sequence shown here is derived from an EMBL/GenBank/DDBJ whole genome shotgun (WGS) entry which is preliminary data.</text>
</comment>
<organism evidence="1 2">
    <name type="scientific">Legionella pneumophila</name>
    <dbReference type="NCBI Taxonomy" id="446"/>
    <lineage>
        <taxon>Bacteria</taxon>
        <taxon>Pseudomonadati</taxon>
        <taxon>Pseudomonadota</taxon>
        <taxon>Gammaproteobacteria</taxon>
        <taxon>Legionellales</taxon>
        <taxon>Legionellaceae</taxon>
        <taxon>Legionella</taxon>
    </lineage>
</organism>
<dbReference type="AlphaFoldDB" id="A0AAP3HBZ1"/>
<gene>
    <name evidence="1" type="ORF">O6C86_05600</name>
</gene>
<reference evidence="1" key="1">
    <citation type="submission" date="2022-12" db="EMBL/GenBank/DDBJ databases">
        <title>Comparative genomics of Legionella pneumophila isolates from the West Bank and Germany support molecular epidemiology of Legionnaires disease.</title>
        <authorList>
            <person name="Zayed A.R."/>
            <person name="Bitar D.M."/>
            <person name="Steinert M."/>
            <person name="Lueck C."/>
            <person name="Brettar I."/>
            <person name="Hoefle M.G."/>
            <person name="Bunk B."/>
        </authorList>
    </citation>
    <scope>NUCLEOTIDE SEQUENCE</scope>
    <source>
        <strain evidence="1">H23</strain>
    </source>
</reference>
<dbReference type="RefSeq" id="WP_148220219.1">
    <property type="nucleotide sequence ID" value="NZ_CP114576.1"/>
</dbReference>
<proteinExistence type="predicted"/>
<dbReference type="Proteomes" id="UP001071279">
    <property type="component" value="Unassembled WGS sequence"/>
</dbReference>
<name>A0AAP3HBZ1_LEGPN</name>
<protein>
    <submittedName>
        <fullName evidence="1">Uncharacterized protein</fullName>
    </submittedName>
</protein>
<accession>A0AAP3HBZ1</accession>
<sequence length="112" mass="13064">MRKYKLVTEKILTEIQQSGRPFILEHEGDEVIPKLWLFHDVNTLSYILVMRSYNDDKNGRRFNHIVIDDSLSNSTIAENFDKVIKKIGDGNCFAWQSNGNFMLIDKCNMPHC</sequence>
<dbReference type="EMBL" id="JAPXIC010000032">
    <property type="protein sequence ID" value="MCZ4718691.1"/>
    <property type="molecule type" value="Genomic_DNA"/>
</dbReference>
<evidence type="ECO:0000313" key="1">
    <source>
        <dbReference type="EMBL" id="MCZ4718691.1"/>
    </source>
</evidence>